<evidence type="ECO:0000313" key="2">
    <source>
        <dbReference type="EMBL" id="UYV73422.1"/>
    </source>
</evidence>
<dbReference type="Pfam" id="PF17906">
    <property type="entry name" value="HTH_48"/>
    <property type="match status" value="1"/>
</dbReference>
<evidence type="ECO:0000259" key="1">
    <source>
        <dbReference type="Pfam" id="PF17906"/>
    </source>
</evidence>
<dbReference type="InterPro" id="IPR041426">
    <property type="entry name" value="Mos1_HTH"/>
</dbReference>
<dbReference type="PANTHER" id="PTHR46060:SF1">
    <property type="entry name" value="MARINER MOS1 TRANSPOSASE-LIKE PROTEIN"/>
    <property type="match status" value="1"/>
</dbReference>
<reference evidence="2 3" key="1">
    <citation type="submission" date="2022-01" db="EMBL/GenBank/DDBJ databases">
        <title>A chromosomal length assembly of Cordylochernes scorpioides.</title>
        <authorList>
            <person name="Zeh D."/>
            <person name="Zeh J."/>
        </authorList>
    </citation>
    <scope>NUCLEOTIDE SEQUENCE [LARGE SCALE GENOMIC DNA]</scope>
    <source>
        <strain evidence="2">IN4F17</strain>
        <tissue evidence="2">Whole Body</tissue>
    </source>
</reference>
<organism evidence="2 3">
    <name type="scientific">Cordylochernes scorpioides</name>
    <dbReference type="NCBI Taxonomy" id="51811"/>
    <lineage>
        <taxon>Eukaryota</taxon>
        <taxon>Metazoa</taxon>
        <taxon>Ecdysozoa</taxon>
        <taxon>Arthropoda</taxon>
        <taxon>Chelicerata</taxon>
        <taxon>Arachnida</taxon>
        <taxon>Pseudoscorpiones</taxon>
        <taxon>Cheliferoidea</taxon>
        <taxon>Chernetidae</taxon>
        <taxon>Cordylochernes</taxon>
    </lineage>
</organism>
<sequence>MIKQVGGRVGFHRRVKAKTSFQDDDIPIDDMTTNPFFTPQEKGYKGTMDRVPRLRRNPWQKHLASVSALSSFEQRANIKFRMKLKNSFTETLALMNEAYEDERLPRTQVYFWYKRFKDGRKSIADDSRSGRPLTSTTDRNIGQVRDSIVAGIKITIDNISEILGISKKKVRLDKSKGKVMLVVVFDYQGLVYYEFIKEGVTINKQAYKEILLRLPYAIKRKRNQLFKSKQWKLLRDNAPAHRAIIVQDYLAKHSVSVLPHPLYSPDIAPCDFFFFTKLKMTLKGRRFSSSSEVIENATVELNKLRKFDFELAFQQLFSRWKKNVLITKAPI</sequence>
<dbReference type="InterPro" id="IPR001888">
    <property type="entry name" value="Transposase_1"/>
</dbReference>
<keyword evidence="3" id="KW-1185">Reference proteome</keyword>
<name>A0ABY6KX06_9ARAC</name>
<feature type="domain" description="Mos1 transposase HTH" evidence="1">
    <location>
        <begin position="75"/>
        <end position="119"/>
    </location>
</feature>
<dbReference type="Proteomes" id="UP001235939">
    <property type="component" value="Chromosome 10"/>
</dbReference>
<dbReference type="InterPro" id="IPR052709">
    <property type="entry name" value="Transposase-MT_Hybrid"/>
</dbReference>
<dbReference type="InterPro" id="IPR036397">
    <property type="entry name" value="RNaseH_sf"/>
</dbReference>
<dbReference type="PANTHER" id="PTHR46060">
    <property type="entry name" value="MARINER MOS1 TRANSPOSASE-LIKE PROTEIN"/>
    <property type="match status" value="1"/>
</dbReference>
<dbReference type="Gene3D" id="1.10.10.1450">
    <property type="match status" value="1"/>
</dbReference>
<dbReference type="EMBL" id="CP092872">
    <property type="protein sequence ID" value="UYV73422.1"/>
    <property type="molecule type" value="Genomic_DNA"/>
</dbReference>
<protein>
    <recommendedName>
        <fullName evidence="1">Mos1 transposase HTH domain-containing protein</fullName>
    </recommendedName>
</protein>
<dbReference type="Gene3D" id="3.30.420.10">
    <property type="entry name" value="Ribonuclease H-like superfamily/Ribonuclease H"/>
    <property type="match status" value="1"/>
</dbReference>
<evidence type="ECO:0000313" key="3">
    <source>
        <dbReference type="Proteomes" id="UP001235939"/>
    </source>
</evidence>
<accession>A0ABY6KX06</accession>
<dbReference type="Pfam" id="PF01359">
    <property type="entry name" value="Transposase_1"/>
    <property type="match status" value="1"/>
</dbReference>
<gene>
    <name evidence="2" type="ORF">LAZ67_10003126</name>
</gene>
<proteinExistence type="predicted"/>